<dbReference type="Gene3D" id="3.40.50.850">
    <property type="entry name" value="Isochorismatase-like"/>
    <property type="match status" value="1"/>
</dbReference>
<dbReference type="KEGG" id="gsn:YC6258_03563"/>
<dbReference type="PANTHER" id="PTHR43540:SF14">
    <property type="entry name" value="ISOCHORISMATASE"/>
    <property type="match status" value="1"/>
</dbReference>
<dbReference type="OrthoDB" id="1157330at2"/>
<dbReference type="Pfam" id="PF00857">
    <property type="entry name" value="Isochorismatase"/>
    <property type="match status" value="1"/>
</dbReference>
<keyword evidence="4" id="KW-1185">Reference proteome</keyword>
<keyword evidence="1 3" id="KW-0378">Hydrolase</keyword>
<dbReference type="InterPro" id="IPR000868">
    <property type="entry name" value="Isochorismatase-like_dom"/>
</dbReference>
<dbReference type="EMBL" id="CP007142">
    <property type="protein sequence ID" value="AJQ95599.1"/>
    <property type="molecule type" value="Genomic_DNA"/>
</dbReference>
<dbReference type="Proteomes" id="UP000032266">
    <property type="component" value="Chromosome"/>
</dbReference>
<dbReference type="GO" id="GO:0008908">
    <property type="term" value="F:isochorismatase activity"/>
    <property type="evidence" value="ECO:0007669"/>
    <property type="project" value="UniProtKB-EC"/>
</dbReference>
<sequence length="179" mass="20096">MKSAILVIDVQTVLFDPKPQPFESAVVLDKINTINDWARAVEFPVIFIQHERADSVIEFGSDGWKLQSELRTSPNDHFVRKTTPDSFLRTNLEDLLHELNIGHLFICGYASEFCVDTTTRRAAGLGYPVTLISDAHTTHDKPHATAEQIRVHHNMTLPEITSFGVKIKTQTVSSILAED</sequence>
<dbReference type="RefSeq" id="WP_044617847.1">
    <property type="nucleotide sequence ID" value="NZ_CP007142.1"/>
</dbReference>
<dbReference type="AlphaFoldDB" id="A0A0C5VYV6"/>
<dbReference type="PATRIC" id="fig|1445510.3.peg.3528"/>
<dbReference type="HOGENOM" id="CLU_068979_5_5_6"/>
<evidence type="ECO:0000259" key="2">
    <source>
        <dbReference type="Pfam" id="PF00857"/>
    </source>
</evidence>
<evidence type="ECO:0000313" key="4">
    <source>
        <dbReference type="Proteomes" id="UP000032266"/>
    </source>
</evidence>
<dbReference type="STRING" id="1445510.YC6258_03563"/>
<dbReference type="InterPro" id="IPR050272">
    <property type="entry name" value="Isochorismatase-like_hydrls"/>
</dbReference>
<evidence type="ECO:0000313" key="3">
    <source>
        <dbReference type="EMBL" id="AJQ95599.1"/>
    </source>
</evidence>
<proteinExistence type="predicted"/>
<name>A0A0C5VYV6_9GAMM</name>
<organism evidence="3 4">
    <name type="scientific">Gynuella sunshinyii YC6258</name>
    <dbReference type="NCBI Taxonomy" id="1445510"/>
    <lineage>
        <taxon>Bacteria</taxon>
        <taxon>Pseudomonadati</taxon>
        <taxon>Pseudomonadota</taxon>
        <taxon>Gammaproteobacteria</taxon>
        <taxon>Oceanospirillales</taxon>
        <taxon>Saccharospirillaceae</taxon>
        <taxon>Gynuella</taxon>
    </lineage>
</organism>
<gene>
    <name evidence="3" type="ORF">YC6258_03563</name>
</gene>
<dbReference type="SUPFAM" id="SSF52499">
    <property type="entry name" value="Isochorismatase-like hydrolases"/>
    <property type="match status" value="1"/>
</dbReference>
<dbReference type="InterPro" id="IPR036380">
    <property type="entry name" value="Isochorismatase-like_sf"/>
</dbReference>
<dbReference type="CDD" id="cd01014">
    <property type="entry name" value="nicotinamidase_related"/>
    <property type="match status" value="1"/>
</dbReference>
<accession>A0A0C5VYV6</accession>
<dbReference type="EC" id="3.3.2.1" evidence="3"/>
<feature type="domain" description="Isochorismatase-like" evidence="2">
    <location>
        <begin position="3"/>
        <end position="146"/>
    </location>
</feature>
<dbReference type="PANTHER" id="PTHR43540">
    <property type="entry name" value="PEROXYUREIDOACRYLATE/UREIDOACRYLATE AMIDOHYDROLASE-RELATED"/>
    <property type="match status" value="1"/>
</dbReference>
<evidence type="ECO:0000256" key="1">
    <source>
        <dbReference type="ARBA" id="ARBA00022801"/>
    </source>
</evidence>
<reference evidence="3 4" key="1">
    <citation type="submission" date="2014-01" db="EMBL/GenBank/DDBJ databases">
        <title>Full genme sequencing of cellulolytic bacterium Gynuella sunshinyii YC6258T gen. nov., sp. nov.</title>
        <authorList>
            <person name="Khan H."/>
            <person name="Chung E.J."/>
            <person name="Chung Y.R."/>
        </authorList>
    </citation>
    <scope>NUCLEOTIDE SEQUENCE [LARGE SCALE GENOMIC DNA]</scope>
    <source>
        <strain evidence="3 4">YC6258</strain>
    </source>
</reference>
<protein>
    <submittedName>
        <fullName evidence="3">Amidases-like nicotinamidase</fullName>
        <ecNumber evidence="3">3.3.2.1</ecNumber>
    </submittedName>
</protein>